<keyword evidence="1" id="KW-0812">Transmembrane</keyword>
<comment type="caution">
    <text evidence="4">The sequence shown here is derived from an EMBL/GenBank/DDBJ whole genome shotgun (WGS) entry which is preliminary data.</text>
</comment>
<dbReference type="PANTHER" id="PTHR33490:SF6">
    <property type="entry name" value="SLL1049 PROTEIN"/>
    <property type="match status" value="1"/>
</dbReference>
<gene>
    <name evidence="4" type="ORF">UT61_C0005G0031</name>
</gene>
<dbReference type="EMBL" id="LBXL01000005">
    <property type="protein sequence ID" value="KKR30550.1"/>
    <property type="molecule type" value="Genomic_DNA"/>
</dbReference>
<accession>A0A0G0S729</accession>
<sequence length="622" mass="70088">MIRAYVLLLSLLLLSLIIAPNVAASENFTVDANVEYKIQESGVTTVTNTFSVKNNTSELFSKNYVLNLTGVNPKNLKAFEGGDQLSVFSQQENDYISVRIEFPNPVTGIGKERTFVITYEESSFALKTGEVWEISIPKLESAESFREYNVYISIPDSFGEEAYISPEPREIRNQDSRKIYLFKKDDIKKVGVTGGFGKFQVFSFTINYHLENTSNEKTTSQIALPPDTSTQEMFYQEITPVPLNVLVDEDGNWLAEYNLSPRQRLDVKVTGRVSVFAKPRKIISPSPSTLLSDLKPTKYWQSDDPKISDLAKSLGTPQKMYEYITQTLSYNYDRVTPNVERLGAKSALDNPGNAICMEFTDLFVALARANGIPAREINGFAYSENPKIQPLSLVADVLHSWPEYWDKDTGTWIPIDPTWGTTSQRDYFNKLDLRHFAFVIHGTSDTSPVSAGSYKLGTNPQKDVFVSLGTSHPKSQSKIDIGVSYPNKFELFKKTANVRIVNNGLIAVYDITTQILFDETSIYSEYFPVLPPNAHVDKQVEIPLGVLGLKAPLNVKVLAYRTEKALSTQKSQVIIYQILLLSFIFIAVVIFASYKMRKGRSTFLERIYAKIKKTKDNPKAYQ</sequence>
<keyword evidence="2" id="KW-0732">Signal</keyword>
<proteinExistence type="predicted"/>
<evidence type="ECO:0000259" key="3">
    <source>
        <dbReference type="SMART" id="SM00460"/>
    </source>
</evidence>
<feature type="transmembrane region" description="Helical" evidence="1">
    <location>
        <begin position="574"/>
        <end position="594"/>
    </location>
</feature>
<dbReference type="Proteomes" id="UP000034793">
    <property type="component" value="Unassembled WGS sequence"/>
</dbReference>
<dbReference type="Pfam" id="PF01841">
    <property type="entry name" value="Transglut_core"/>
    <property type="match status" value="1"/>
</dbReference>
<organism evidence="4 5">
    <name type="scientific">Candidatus Woesebacteria bacterium GW2011_GWA1_39_8</name>
    <dbReference type="NCBI Taxonomy" id="1618552"/>
    <lineage>
        <taxon>Bacteria</taxon>
        <taxon>Candidatus Woeseibacteriota</taxon>
    </lineage>
</organism>
<evidence type="ECO:0000256" key="2">
    <source>
        <dbReference type="SAM" id="SignalP"/>
    </source>
</evidence>
<protein>
    <submittedName>
        <fullName evidence="4">Transglutaminase domain protein</fullName>
    </submittedName>
</protein>
<feature type="signal peptide" evidence="2">
    <location>
        <begin position="1"/>
        <end position="24"/>
    </location>
</feature>
<reference evidence="4 5" key="1">
    <citation type="journal article" date="2015" name="Nature">
        <title>rRNA introns, odd ribosomes, and small enigmatic genomes across a large radiation of phyla.</title>
        <authorList>
            <person name="Brown C.T."/>
            <person name="Hug L.A."/>
            <person name="Thomas B.C."/>
            <person name="Sharon I."/>
            <person name="Castelle C.J."/>
            <person name="Singh A."/>
            <person name="Wilkins M.J."/>
            <person name="Williams K.H."/>
            <person name="Banfield J.F."/>
        </authorList>
    </citation>
    <scope>NUCLEOTIDE SEQUENCE [LARGE SCALE GENOMIC DNA]</scope>
</reference>
<dbReference type="Gene3D" id="3.10.620.30">
    <property type="match status" value="1"/>
</dbReference>
<dbReference type="PANTHER" id="PTHR33490">
    <property type="entry name" value="BLR5614 PROTEIN-RELATED"/>
    <property type="match status" value="1"/>
</dbReference>
<dbReference type="SUPFAM" id="SSF54001">
    <property type="entry name" value="Cysteine proteinases"/>
    <property type="match status" value="1"/>
</dbReference>
<feature type="domain" description="Transglutaminase-like" evidence="3">
    <location>
        <begin position="348"/>
        <end position="419"/>
    </location>
</feature>
<evidence type="ECO:0000313" key="5">
    <source>
        <dbReference type="Proteomes" id="UP000034793"/>
    </source>
</evidence>
<dbReference type="SMART" id="SM00460">
    <property type="entry name" value="TGc"/>
    <property type="match status" value="1"/>
</dbReference>
<evidence type="ECO:0000256" key="1">
    <source>
        <dbReference type="SAM" id="Phobius"/>
    </source>
</evidence>
<feature type="chain" id="PRO_5002534400" evidence="2">
    <location>
        <begin position="25"/>
        <end position="622"/>
    </location>
</feature>
<keyword evidence="1" id="KW-1133">Transmembrane helix</keyword>
<keyword evidence="1" id="KW-0472">Membrane</keyword>
<name>A0A0G0S729_9BACT</name>
<dbReference type="InterPro" id="IPR002931">
    <property type="entry name" value="Transglutaminase-like"/>
</dbReference>
<dbReference type="AlphaFoldDB" id="A0A0G0S729"/>
<dbReference type="InterPro" id="IPR038765">
    <property type="entry name" value="Papain-like_cys_pep_sf"/>
</dbReference>
<evidence type="ECO:0000313" key="4">
    <source>
        <dbReference type="EMBL" id="KKR30550.1"/>
    </source>
</evidence>